<evidence type="ECO:0000256" key="1">
    <source>
        <dbReference type="SAM" id="Phobius"/>
    </source>
</evidence>
<protein>
    <submittedName>
        <fullName evidence="2">Uncharacterized protein</fullName>
    </submittedName>
</protein>
<feature type="transmembrane region" description="Helical" evidence="1">
    <location>
        <begin position="45"/>
        <end position="66"/>
    </location>
</feature>
<keyword evidence="3" id="KW-1185">Reference proteome</keyword>
<dbReference type="AlphaFoldDB" id="A0A8X6NDY7"/>
<reference evidence="2" key="1">
    <citation type="submission" date="2020-08" db="EMBL/GenBank/DDBJ databases">
        <title>Multicomponent nature underlies the extraordinary mechanical properties of spider dragline silk.</title>
        <authorList>
            <person name="Kono N."/>
            <person name="Nakamura H."/>
            <person name="Mori M."/>
            <person name="Yoshida Y."/>
            <person name="Ohtoshi R."/>
            <person name="Malay A.D."/>
            <person name="Moran D.A.P."/>
            <person name="Tomita M."/>
            <person name="Numata K."/>
            <person name="Arakawa K."/>
        </authorList>
    </citation>
    <scope>NUCLEOTIDE SEQUENCE</scope>
</reference>
<keyword evidence="1" id="KW-1133">Transmembrane helix</keyword>
<gene>
    <name evidence="2" type="primary">NCL1_20786</name>
    <name evidence="2" type="ORF">NPIL_149161</name>
</gene>
<evidence type="ECO:0000313" key="2">
    <source>
        <dbReference type="EMBL" id="GFT10148.1"/>
    </source>
</evidence>
<feature type="transmembrane region" description="Helical" evidence="1">
    <location>
        <begin position="123"/>
        <end position="142"/>
    </location>
</feature>
<feature type="transmembrane region" description="Helical" evidence="1">
    <location>
        <begin position="78"/>
        <end position="103"/>
    </location>
</feature>
<accession>A0A8X6NDY7</accession>
<dbReference type="EMBL" id="BMAW01103648">
    <property type="protein sequence ID" value="GFT10148.1"/>
    <property type="molecule type" value="Genomic_DNA"/>
</dbReference>
<dbReference type="Gene3D" id="1.20.1070.10">
    <property type="entry name" value="Rhodopsin 7-helix transmembrane proteins"/>
    <property type="match status" value="1"/>
</dbReference>
<proteinExistence type="predicted"/>
<comment type="caution">
    <text evidence="2">The sequence shown here is derived from an EMBL/GenBank/DDBJ whole genome shotgun (WGS) entry which is preliminary data.</text>
</comment>
<feature type="transmembrane region" description="Helical" evidence="1">
    <location>
        <begin position="208"/>
        <end position="234"/>
    </location>
</feature>
<evidence type="ECO:0000313" key="3">
    <source>
        <dbReference type="Proteomes" id="UP000887013"/>
    </source>
</evidence>
<feature type="transmembrane region" description="Helical" evidence="1">
    <location>
        <begin position="295"/>
        <end position="314"/>
    </location>
</feature>
<feature type="transmembrane region" description="Helical" evidence="1">
    <location>
        <begin position="154"/>
        <end position="174"/>
    </location>
</feature>
<keyword evidence="1" id="KW-0812">Transmembrane</keyword>
<organism evidence="2 3">
    <name type="scientific">Nephila pilipes</name>
    <name type="common">Giant wood spider</name>
    <name type="synonym">Nephila maculata</name>
    <dbReference type="NCBI Taxonomy" id="299642"/>
    <lineage>
        <taxon>Eukaryota</taxon>
        <taxon>Metazoa</taxon>
        <taxon>Ecdysozoa</taxon>
        <taxon>Arthropoda</taxon>
        <taxon>Chelicerata</taxon>
        <taxon>Arachnida</taxon>
        <taxon>Araneae</taxon>
        <taxon>Araneomorphae</taxon>
        <taxon>Entelegynae</taxon>
        <taxon>Araneoidea</taxon>
        <taxon>Nephilidae</taxon>
        <taxon>Nephila</taxon>
    </lineage>
</organism>
<name>A0A8X6NDY7_NEPPI</name>
<dbReference type="Proteomes" id="UP000887013">
    <property type="component" value="Unassembled WGS sequence"/>
</dbReference>
<keyword evidence="1" id="KW-0472">Membrane</keyword>
<feature type="transmembrane region" description="Helical" evidence="1">
    <location>
        <begin position="255"/>
        <end position="275"/>
    </location>
</feature>
<sequence length="387" mass="44474">MSLKDILNASTEAVGNSLGEKNSSHFVISLDRNEISDGSYSYREIGLGLFTGGSIYFIVAYLWAYFELSRYSKRLDSWYCICHWMIVSVLNEAYLIPTMLNFLIRILCKNGVMWVTLGRRYGLTLYAYTLVSLAAYSYNIVFKTLFRSPLPREQWYKLLVGLYVISSVPTLYFLCADDFTETPDCGKGYFPFTWQFSHYPGQFNVILLIWYCYVVPQTLMLFFLGSVVIVLVRRNELFVFDEYKRHSLCIGDRKLIAIACWTCFGFSITSSPFIMQEALKAYTNQNLVDTDVASITEIISFCNLYLDPCFVLVLECRHQWMRNRTGDLDSHSAWGGDITGTLWCEPNATESVKGDPEKTLSDSVEMKILSKKEKIKHAKLSLSELYL</sequence>